<gene>
    <name evidence="1" type="ORF">C2G38_2142657</name>
</gene>
<dbReference type="EMBL" id="QKWP01000616">
    <property type="protein sequence ID" value="RIB17314.1"/>
    <property type="molecule type" value="Genomic_DNA"/>
</dbReference>
<evidence type="ECO:0000313" key="1">
    <source>
        <dbReference type="EMBL" id="RIB17314.1"/>
    </source>
</evidence>
<name>A0A397V445_9GLOM</name>
<comment type="caution">
    <text evidence="1">The sequence shown here is derived from an EMBL/GenBank/DDBJ whole genome shotgun (WGS) entry which is preliminary data.</text>
</comment>
<keyword evidence="2" id="KW-1185">Reference proteome</keyword>
<dbReference type="OrthoDB" id="2487771at2759"/>
<accession>A0A397V445</accession>
<proteinExistence type="predicted"/>
<dbReference type="Proteomes" id="UP000266673">
    <property type="component" value="Unassembled WGS sequence"/>
</dbReference>
<sequence>MVLQNLIAPSGSIIINNSNTSIPLPESTEIQAQDALQALLAMASNLNSFGTQYNVQSSFKTQSCQYDFFDLTKICNKCDSTCERKIAAWERGKYPKEIVGPFEFGEYRELEGSKQNKKDINEYKADEYESGIESNDILLYENKTLLEIFKANKDKILYYKSYETMTRIYNDLQKEKKRKKKIKEQQKSYYKGDENKFRNMCWDIKYCIGEDGIEKTIEESKKFNQNIEGEHIVDGDNLYWRKKFPEFKKNYLRDYPKAKKYFIINKNF</sequence>
<reference evidence="1 2" key="1">
    <citation type="submission" date="2018-06" db="EMBL/GenBank/DDBJ databases">
        <title>Comparative genomics reveals the genomic features of Rhizophagus irregularis, R. cerebriforme, R. diaphanum and Gigaspora rosea, and their symbiotic lifestyle signature.</title>
        <authorList>
            <person name="Morin E."/>
            <person name="San Clemente H."/>
            <person name="Chen E.C.H."/>
            <person name="De La Providencia I."/>
            <person name="Hainaut M."/>
            <person name="Kuo A."/>
            <person name="Kohler A."/>
            <person name="Murat C."/>
            <person name="Tang N."/>
            <person name="Roy S."/>
            <person name="Loubradou J."/>
            <person name="Henrissat B."/>
            <person name="Grigoriev I.V."/>
            <person name="Corradi N."/>
            <person name="Roux C."/>
            <person name="Martin F.M."/>
        </authorList>
    </citation>
    <scope>NUCLEOTIDE SEQUENCE [LARGE SCALE GENOMIC DNA]</scope>
    <source>
        <strain evidence="1 2">DAOM 194757</strain>
    </source>
</reference>
<organism evidence="1 2">
    <name type="scientific">Gigaspora rosea</name>
    <dbReference type="NCBI Taxonomy" id="44941"/>
    <lineage>
        <taxon>Eukaryota</taxon>
        <taxon>Fungi</taxon>
        <taxon>Fungi incertae sedis</taxon>
        <taxon>Mucoromycota</taxon>
        <taxon>Glomeromycotina</taxon>
        <taxon>Glomeromycetes</taxon>
        <taxon>Diversisporales</taxon>
        <taxon>Gigasporaceae</taxon>
        <taxon>Gigaspora</taxon>
    </lineage>
</organism>
<protein>
    <submittedName>
        <fullName evidence="1">Uncharacterized protein</fullName>
    </submittedName>
</protein>
<evidence type="ECO:0000313" key="2">
    <source>
        <dbReference type="Proteomes" id="UP000266673"/>
    </source>
</evidence>
<dbReference type="AlphaFoldDB" id="A0A397V445"/>